<evidence type="ECO:0000313" key="1">
    <source>
        <dbReference type="EMBL" id="OIQ69955.1"/>
    </source>
</evidence>
<comment type="caution">
    <text evidence="1">The sequence shown here is derived from an EMBL/GenBank/DDBJ whole genome shotgun (WGS) entry which is preliminary data.</text>
</comment>
<protein>
    <submittedName>
        <fullName evidence="1">Uncharacterized protein</fullName>
    </submittedName>
</protein>
<proteinExistence type="predicted"/>
<accession>A0A1J5PXB2</accession>
<sequence>MRVGDVEEVVARDADAHVRRALGTQRSVHEPDEVRVHLRLGPVRRLRPAVQLRLDLLHREVRALDETDLDPRSARGPAPCGDRGQLVERGDRIGQVRLQHDPGLDLQQVPVHQQLLEDLHRERQVAVLLHVQVEERPVACGGQVQRP</sequence>
<gene>
    <name evidence="1" type="ORF">GALL_484380</name>
</gene>
<dbReference type="AlphaFoldDB" id="A0A1J5PXB2"/>
<reference evidence="1" key="1">
    <citation type="submission" date="2016-10" db="EMBL/GenBank/DDBJ databases">
        <title>Sequence of Gallionella enrichment culture.</title>
        <authorList>
            <person name="Poehlein A."/>
            <person name="Muehling M."/>
            <person name="Daniel R."/>
        </authorList>
    </citation>
    <scope>NUCLEOTIDE SEQUENCE</scope>
</reference>
<name>A0A1J5PXB2_9ZZZZ</name>
<dbReference type="EMBL" id="MLJW01004442">
    <property type="protein sequence ID" value="OIQ69955.1"/>
    <property type="molecule type" value="Genomic_DNA"/>
</dbReference>
<organism evidence="1">
    <name type="scientific">mine drainage metagenome</name>
    <dbReference type="NCBI Taxonomy" id="410659"/>
    <lineage>
        <taxon>unclassified sequences</taxon>
        <taxon>metagenomes</taxon>
        <taxon>ecological metagenomes</taxon>
    </lineage>
</organism>